<dbReference type="KEGG" id="abas:ACPOL_3012"/>
<dbReference type="EMBL" id="CP030840">
    <property type="protein sequence ID" value="AXC12314.1"/>
    <property type="molecule type" value="Genomic_DNA"/>
</dbReference>
<dbReference type="Proteomes" id="UP000253606">
    <property type="component" value="Chromosome"/>
</dbReference>
<evidence type="ECO:0000313" key="1">
    <source>
        <dbReference type="EMBL" id="AXC12314.1"/>
    </source>
</evidence>
<gene>
    <name evidence="1" type="ORF">ACPOL_3012</name>
</gene>
<keyword evidence="2" id="KW-1185">Reference proteome</keyword>
<reference evidence="1 2" key="1">
    <citation type="journal article" date="2018" name="Front. Microbiol.">
        <title>Hydrolytic Capabilities as a Key to Environmental Success: Chitinolytic and Cellulolytic Acidobacteria From Acidic Sub-arctic Soils and Boreal Peatlands.</title>
        <authorList>
            <person name="Belova S.E."/>
            <person name="Ravin N.V."/>
            <person name="Pankratov T.A."/>
            <person name="Rakitin A.L."/>
            <person name="Ivanova A.A."/>
            <person name="Beletsky A.V."/>
            <person name="Mardanov A.V."/>
            <person name="Sinninghe Damste J.S."/>
            <person name="Dedysh S.N."/>
        </authorList>
    </citation>
    <scope>NUCLEOTIDE SEQUENCE [LARGE SCALE GENOMIC DNA]</scope>
    <source>
        <strain evidence="1 2">SBC82</strain>
    </source>
</reference>
<accession>A0A2Z5G0L6</accession>
<dbReference type="AlphaFoldDB" id="A0A2Z5G0L6"/>
<name>A0A2Z5G0L6_9BACT</name>
<sequence length="57" mass="6050">MSPDLHFSFSRSKGWCINGQPFDPGRTDALVADDTTSSGGSAATGNALCTFMVFTFK</sequence>
<organism evidence="1 2">
    <name type="scientific">Acidisarcina polymorpha</name>
    <dbReference type="NCBI Taxonomy" id="2211140"/>
    <lineage>
        <taxon>Bacteria</taxon>
        <taxon>Pseudomonadati</taxon>
        <taxon>Acidobacteriota</taxon>
        <taxon>Terriglobia</taxon>
        <taxon>Terriglobales</taxon>
        <taxon>Acidobacteriaceae</taxon>
        <taxon>Acidisarcina</taxon>
    </lineage>
</organism>
<protein>
    <submittedName>
        <fullName evidence="1">Uncharacterized protein</fullName>
    </submittedName>
</protein>
<evidence type="ECO:0000313" key="2">
    <source>
        <dbReference type="Proteomes" id="UP000253606"/>
    </source>
</evidence>
<proteinExistence type="predicted"/>